<evidence type="ECO:0000313" key="5">
    <source>
        <dbReference type="Proteomes" id="UP000676336"/>
    </source>
</evidence>
<sequence>MTIAILTVIVLLLRFSVEEFIQRGERWSNKYWSRFVRYLIT</sequence>
<reference evidence="4" key="1">
    <citation type="submission" date="2021-02" db="EMBL/GenBank/DDBJ databases">
        <authorList>
            <person name="Nowell W R."/>
        </authorList>
    </citation>
    <scope>NUCLEOTIDE SEQUENCE</scope>
</reference>
<dbReference type="AlphaFoldDB" id="A0A8S3CCF2"/>
<evidence type="ECO:0000313" key="4">
    <source>
        <dbReference type="EMBL" id="CAF4881112.1"/>
    </source>
</evidence>
<accession>A0A8S3CCF2</accession>
<evidence type="ECO:0000313" key="3">
    <source>
        <dbReference type="EMBL" id="CAF4836949.1"/>
    </source>
</evidence>
<dbReference type="EMBL" id="CAJOBH010134016">
    <property type="protein sequence ID" value="CAF4772789.1"/>
    <property type="molecule type" value="Genomic_DNA"/>
</dbReference>
<dbReference type="EMBL" id="CAJOBI010168876">
    <property type="protein sequence ID" value="CAF4881112.1"/>
    <property type="molecule type" value="Genomic_DNA"/>
</dbReference>
<evidence type="ECO:0000256" key="1">
    <source>
        <dbReference type="SAM" id="SignalP"/>
    </source>
</evidence>
<feature type="signal peptide" evidence="1">
    <location>
        <begin position="1"/>
        <end position="18"/>
    </location>
</feature>
<feature type="non-terminal residue" evidence="4">
    <location>
        <position position="1"/>
    </location>
</feature>
<evidence type="ECO:0000313" key="2">
    <source>
        <dbReference type="EMBL" id="CAF4772789.1"/>
    </source>
</evidence>
<dbReference type="Proteomes" id="UP000681967">
    <property type="component" value="Unassembled WGS sequence"/>
</dbReference>
<feature type="chain" id="PRO_5036273935" evidence="1">
    <location>
        <begin position="19"/>
        <end position="41"/>
    </location>
</feature>
<name>A0A8S3CCF2_9BILA</name>
<comment type="caution">
    <text evidence="4">The sequence shown here is derived from an EMBL/GenBank/DDBJ whole genome shotgun (WGS) entry which is preliminary data.</text>
</comment>
<protein>
    <submittedName>
        <fullName evidence="4">Uncharacterized protein</fullName>
    </submittedName>
</protein>
<organism evidence="4 5">
    <name type="scientific">Rotaria magnacalcarata</name>
    <dbReference type="NCBI Taxonomy" id="392030"/>
    <lineage>
        <taxon>Eukaryota</taxon>
        <taxon>Metazoa</taxon>
        <taxon>Spiralia</taxon>
        <taxon>Gnathifera</taxon>
        <taxon>Rotifera</taxon>
        <taxon>Eurotatoria</taxon>
        <taxon>Bdelloidea</taxon>
        <taxon>Philodinida</taxon>
        <taxon>Philodinidae</taxon>
        <taxon>Rotaria</taxon>
    </lineage>
</organism>
<proteinExistence type="predicted"/>
<dbReference type="Proteomes" id="UP000676336">
    <property type="component" value="Unassembled WGS sequence"/>
</dbReference>
<dbReference type="Proteomes" id="UP000681720">
    <property type="component" value="Unassembled WGS sequence"/>
</dbReference>
<gene>
    <name evidence="2" type="ORF">BYL167_LOCUS46982</name>
    <name evidence="3" type="ORF">GIL414_LOCUS48730</name>
    <name evidence="4" type="ORF">SMN809_LOCUS50825</name>
</gene>
<keyword evidence="1" id="KW-0732">Signal</keyword>
<dbReference type="EMBL" id="CAJOBJ010158650">
    <property type="protein sequence ID" value="CAF4836949.1"/>
    <property type="molecule type" value="Genomic_DNA"/>
</dbReference>